<evidence type="ECO:0000256" key="2">
    <source>
        <dbReference type="ARBA" id="ARBA00022692"/>
    </source>
</evidence>
<protein>
    <recommendedName>
        <fullName evidence="5">Sec-independent protein translocase protein TatC</fullName>
    </recommendedName>
</protein>
<evidence type="ECO:0000256" key="4">
    <source>
        <dbReference type="ARBA" id="ARBA00023136"/>
    </source>
</evidence>
<evidence type="ECO:0000256" key="1">
    <source>
        <dbReference type="ARBA" id="ARBA00004141"/>
    </source>
</evidence>
<comment type="similarity">
    <text evidence="5">Belongs to the TatC family.</text>
</comment>
<dbReference type="NCBIfam" id="TIGR00945">
    <property type="entry name" value="tatC"/>
    <property type="match status" value="1"/>
</dbReference>
<dbReference type="PANTHER" id="PTHR30371">
    <property type="entry name" value="SEC-INDEPENDENT PROTEIN TRANSLOCASE PROTEIN TATC"/>
    <property type="match status" value="1"/>
</dbReference>
<keyword evidence="4 5" id="KW-0472">Membrane</keyword>
<keyword evidence="2 5" id="KW-0812">Transmembrane</keyword>
<sequence length="252" mass="28233">MIMDEDELEDSRAPLLDHLIELRRRLIWSFSALLIAFLACYYFAETIFAFLVQPLLRAGQGKLIYTDVFEAFFAKVKVAFFAAIMLSFPVVANQIWRFVAPGLYTKEKRALRPFLVLTPLLFLSGAALAYYMAMPLALHFLLGFQGNIGGIQQEALPAIGNYLSFVTKFLFGFGVAFLLPVLLMLLERAGIVTRAQLVSGRRYAIVAVTAIAAVLSPPDIVSMLLLAVPLVLLYEFALIAIWFTERRRAREG</sequence>
<reference evidence="6" key="1">
    <citation type="journal article" date="2022" name="Toxins">
        <title>Genomic Analysis of Sphingopyxis sp. USTB-05 for Biodegrading Cyanobacterial Hepatotoxins.</title>
        <authorList>
            <person name="Liu C."/>
            <person name="Xu Q."/>
            <person name="Zhao Z."/>
            <person name="Zhang H."/>
            <person name="Liu X."/>
            <person name="Yin C."/>
            <person name="Liu Y."/>
            <person name="Yan H."/>
        </authorList>
    </citation>
    <scope>NUCLEOTIDE SEQUENCE</scope>
    <source>
        <strain evidence="6">NBD5</strain>
    </source>
</reference>
<evidence type="ECO:0000313" key="7">
    <source>
        <dbReference type="Proteomes" id="UP001056937"/>
    </source>
</evidence>
<keyword evidence="5" id="KW-0813">Transport</keyword>
<dbReference type="Pfam" id="PF00902">
    <property type="entry name" value="TatC"/>
    <property type="match status" value="1"/>
</dbReference>
<dbReference type="PANTHER" id="PTHR30371:SF0">
    <property type="entry name" value="SEC-INDEPENDENT PROTEIN TRANSLOCASE PROTEIN TATC, CHLOROPLASTIC-RELATED"/>
    <property type="match status" value="1"/>
</dbReference>
<feature type="transmembrane region" description="Helical" evidence="5">
    <location>
        <begin position="162"/>
        <end position="186"/>
    </location>
</feature>
<keyword evidence="5" id="KW-0653">Protein transport</keyword>
<proteinExistence type="inferred from homology"/>
<feature type="transmembrane region" description="Helical" evidence="5">
    <location>
        <begin position="198"/>
        <end position="215"/>
    </location>
</feature>
<keyword evidence="5" id="KW-0811">Translocation</keyword>
<keyword evidence="5" id="KW-1003">Cell membrane</keyword>
<keyword evidence="3 5" id="KW-1133">Transmembrane helix</keyword>
<evidence type="ECO:0000313" key="6">
    <source>
        <dbReference type="EMBL" id="USI73299.1"/>
    </source>
</evidence>
<comment type="subunit">
    <text evidence="5">The Tat system comprises two distinct complexes: a TatABC complex, containing multiple copies of TatA, TatB and TatC subunits, and a separate TatA complex, containing only TatA subunits. Substrates initially bind to the TatABC complex, which probably triggers association of the separate TatA complex to form the active translocon.</text>
</comment>
<comment type="subcellular location">
    <subcellularLocation>
        <location evidence="5">Cell membrane</location>
        <topology evidence="5">Multi-pass membrane protein</topology>
    </subcellularLocation>
    <subcellularLocation>
        <location evidence="1">Membrane</location>
        <topology evidence="1">Multi-pass membrane protein</topology>
    </subcellularLocation>
</comment>
<name>A0ABY4X8Q9_9SPHN</name>
<gene>
    <name evidence="5 6" type="primary">tatC</name>
    <name evidence="6" type="ORF">LHA26_02120</name>
</gene>
<feature type="transmembrane region" description="Helical" evidence="5">
    <location>
        <begin position="26"/>
        <end position="52"/>
    </location>
</feature>
<evidence type="ECO:0000256" key="3">
    <source>
        <dbReference type="ARBA" id="ARBA00022989"/>
    </source>
</evidence>
<dbReference type="Proteomes" id="UP001056937">
    <property type="component" value="Chromosome 1"/>
</dbReference>
<evidence type="ECO:0000256" key="5">
    <source>
        <dbReference type="HAMAP-Rule" id="MF_00902"/>
    </source>
</evidence>
<dbReference type="InterPro" id="IPR002033">
    <property type="entry name" value="TatC"/>
</dbReference>
<dbReference type="HAMAP" id="MF_00902">
    <property type="entry name" value="TatC"/>
    <property type="match status" value="1"/>
</dbReference>
<feature type="transmembrane region" description="Helical" evidence="5">
    <location>
        <begin position="221"/>
        <end position="243"/>
    </location>
</feature>
<comment type="function">
    <text evidence="5">Part of the twin-arginine translocation (Tat) system that transports large folded proteins containing a characteristic twin-arginine motif in their signal peptide across membranes. Together with TatB, TatC is part of a receptor directly interacting with Tat signal peptides.</text>
</comment>
<keyword evidence="7" id="KW-1185">Reference proteome</keyword>
<dbReference type="PRINTS" id="PR01840">
    <property type="entry name" value="TATCFAMILY"/>
</dbReference>
<accession>A0ABY4X8Q9</accession>
<dbReference type="EMBL" id="CP084930">
    <property type="protein sequence ID" value="USI73299.1"/>
    <property type="molecule type" value="Genomic_DNA"/>
</dbReference>
<feature type="transmembrane region" description="Helical" evidence="5">
    <location>
        <begin position="72"/>
        <end position="93"/>
    </location>
</feature>
<feature type="transmembrane region" description="Helical" evidence="5">
    <location>
        <begin position="114"/>
        <end position="142"/>
    </location>
</feature>
<dbReference type="RefSeq" id="WP_252167110.1">
    <property type="nucleotide sequence ID" value="NZ_CP084930.1"/>
</dbReference>
<organism evidence="6 7">
    <name type="scientific">Sphingomonas morindae</name>
    <dbReference type="NCBI Taxonomy" id="1541170"/>
    <lineage>
        <taxon>Bacteria</taxon>
        <taxon>Pseudomonadati</taxon>
        <taxon>Pseudomonadota</taxon>
        <taxon>Alphaproteobacteria</taxon>
        <taxon>Sphingomonadales</taxon>
        <taxon>Sphingomonadaceae</taxon>
        <taxon>Sphingomonas</taxon>
    </lineage>
</organism>